<protein>
    <recommendedName>
        <fullName evidence="3">Cyclase</fullName>
    </recommendedName>
</protein>
<evidence type="ECO:0008006" key="3">
    <source>
        <dbReference type="Google" id="ProtNLM"/>
    </source>
</evidence>
<dbReference type="RefSeq" id="WP_344060584.1">
    <property type="nucleotide sequence ID" value="NZ_BAAAPU010000007.1"/>
</dbReference>
<gene>
    <name evidence="1" type="ORF">GCM10009817_17260</name>
</gene>
<name>A0ABN2RZ47_9MICO</name>
<dbReference type="Proteomes" id="UP001500013">
    <property type="component" value="Unassembled WGS sequence"/>
</dbReference>
<proteinExistence type="predicted"/>
<accession>A0ABN2RZ47</accession>
<organism evidence="1 2">
    <name type="scientific">Terrabacter lapilli</name>
    <dbReference type="NCBI Taxonomy" id="436231"/>
    <lineage>
        <taxon>Bacteria</taxon>
        <taxon>Bacillati</taxon>
        <taxon>Actinomycetota</taxon>
        <taxon>Actinomycetes</taxon>
        <taxon>Micrococcales</taxon>
        <taxon>Intrasporangiaceae</taxon>
        <taxon>Terrabacter</taxon>
    </lineage>
</organism>
<evidence type="ECO:0000313" key="2">
    <source>
        <dbReference type="Proteomes" id="UP001500013"/>
    </source>
</evidence>
<sequence length="86" mass="9445">MPRLIATHEVDDVAHWSASPKREEVFGSVATDIHTFVDPNRPNQVGLSMEVADMAAFQAVMESEAGAEAMRYDGVHPDTIVVYVET</sequence>
<reference evidence="1 2" key="1">
    <citation type="journal article" date="2019" name="Int. J. Syst. Evol. Microbiol.">
        <title>The Global Catalogue of Microorganisms (GCM) 10K type strain sequencing project: providing services to taxonomists for standard genome sequencing and annotation.</title>
        <authorList>
            <consortium name="The Broad Institute Genomics Platform"/>
            <consortium name="The Broad Institute Genome Sequencing Center for Infectious Disease"/>
            <person name="Wu L."/>
            <person name="Ma J."/>
        </authorList>
    </citation>
    <scope>NUCLEOTIDE SEQUENCE [LARGE SCALE GENOMIC DNA]</scope>
    <source>
        <strain evidence="1 2">JCM 15628</strain>
    </source>
</reference>
<keyword evidence="2" id="KW-1185">Reference proteome</keyword>
<evidence type="ECO:0000313" key="1">
    <source>
        <dbReference type="EMBL" id="GAA1977406.1"/>
    </source>
</evidence>
<comment type="caution">
    <text evidence="1">The sequence shown here is derived from an EMBL/GenBank/DDBJ whole genome shotgun (WGS) entry which is preliminary data.</text>
</comment>
<dbReference type="EMBL" id="BAAAPU010000007">
    <property type="protein sequence ID" value="GAA1977406.1"/>
    <property type="molecule type" value="Genomic_DNA"/>
</dbReference>